<dbReference type="Proteomes" id="UP000593577">
    <property type="component" value="Unassembled WGS sequence"/>
</dbReference>
<sequence length="96" mass="10445">MVTVRSCLLQDRLSPCFPTLLSCSHQPTTAPKLSPNLLSEISVKLDSSWPLTNRKHWVVTEILKKARIYTPPLVDTAANASAKNEAPLSSTSQGSV</sequence>
<organism evidence="1 2">
    <name type="scientific">Gossypium aridum</name>
    <name type="common">American cotton</name>
    <name type="synonym">Erioxylum aridum</name>
    <dbReference type="NCBI Taxonomy" id="34290"/>
    <lineage>
        <taxon>Eukaryota</taxon>
        <taxon>Viridiplantae</taxon>
        <taxon>Streptophyta</taxon>
        <taxon>Embryophyta</taxon>
        <taxon>Tracheophyta</taxon>
        <taxon>Spermatophyta</taxon>
        <taxon>Magnoliopsida</taxon>
        <taxon>eudicotyledons</taxon>
        <taxon>Gunneridae</taxon>
        <taxon>Pentapetalae</taxon>
        <taxon>rosids</taxon>
        <taxon>malvids</taxon>
        <taxon>Malvales</taxon>
        <taxon>Malvaceae</taxon>
        <taxon>Malvoideae</taxon>
        <taxon>Gossypium</taxon>
    </lineage>
</organism>
<accession>A0A7J8WVG1</accession>
<keyword evidence="2" id="KW-1185">Reference proteome</keyword>
<gene>
    <name evidence="1" type="ORF">Goari_019889</name>
</gene>
<comment type="caution">
    <text evidence="1">The sequence shown here is derived from an EMBL/GenBank/DDBJ whole genome shotgun (WGS) entry which is preliminary data.</text>
</comment>
<reference evidence="1 2" key="1">
    <citation type="journal article" date="2019" name="Genome Biol. Evol.">
        <title>Insights into the evolution of the New World diploid cottons (Gossypium, subgenus Houzingenia) based on genome sequencing.</title>
        <authorList>
            <person name="Grover C.E."/>
            <person name="Arick M.A. 2nd"/>
            <person name="Thrash A."/>
            <person name="Conover J.L."/>
            <person name="Sanders W.S."/>
            <person name="Peterson D.G."/>
            <person name="Frelichowski J.E."/>
            <person name="Scheffler J.A."/>
            <person name="Scheffler B.E."/>
            <person name="Wendel J.F."/>
        </authorList>
    </citation>
    <scope>NUCLEOTIDE SEQUENCE [LARGE SCALE GENOMIC DNA]</scope>
    <source>
        <strain evidence="1">185</strain>
        <tissue evidence="1">Leaf</tissue>
    </source>
</reference>
<dbReference type="EMBL" id="JABFAA010000003">
    <property type="protein sequence ID" value="MBA0678549.1"/>
    <property type="molecule type" value="Genomic_DNA"/>
</dbReference>
<protein>
    <submittedName>
        <fullName evidence="1">Uncharacterized protein</fullName>
    </submittedName>
</protein>
<evidence type="ECO:0000313" key="2">
    <source>
        <dbReference type="Proteomes" id="UP000593577"/>
    </source>
</evidence>
<evidence type="ECO:0000313" key="1">
    <source>
        <dbReference type="EMBL" id="MBA0678549.1"/>
    </source>
</evidence>
<dbReference type="PROSITE" id="PS51257">
    <property type="entry name" value="PROKAR_LIPOPROTEIN"/>
    <property type="match status" value="1"/>
</dbReference>
<name>A0A7J8WVG1_GOSAI</name>
<dbReference type="AlphaFoldDB" id="A0A7J8WVG1"/>
<proteinExistence type="predicted"/>